<name>A0ABN2IR33_9ACTN</name>
<proteinExistence type="predicted"/>
<protein>
    <submittedName>
        <fullName evidence="1">Uncharacterized protein</fullName>
    </submittedName>
</protein>
<dbReference type="EMBL" id="BAAANY010000036">
    <property type="protein sequence ID" value="GAA1710014.1"/>
    <property type="molecule type" value="Genomic_DNA"/>
</dbReference>
<evidence type="ECO:0000313" key="1">
    <source>
        <dbReference type="EMBL" id="GAA1710014.1"/>
    </source>
</evidence>
<organism evidence="1 2">
    <name type="scientific">Fodinicola feengrottensis</name>
    <dbReference type="NCBI Taxonomy" id="435914"/>
    <lineage>
        <taxon>Bacteria</taxon>
        <taxon>Bacillati</taxon>
        <taxon>Actinomycetota</taxon>
        <taxon>Actinomycetes</taxon>
        <taxon>Mycobacteriales</taxon>
        <taxon>Fodinicola</taxon>
    </lineage>
</organism>
<reference evidence="1 2" key="1">
    <citation type="journal article" date="2019" name="Int. J. Syst. Evol. Microbiol.">
        <title>The Global Catalogue of Microorganisms (GCM) 10K type strain sequencing project: providing services to taxonomists for standard genome sequencing and annotation.</title>
        <authorList>
            <consortium name="The Broad Institute Genomics Platform"/>
            <consortium name="The Broad Institute Genome Sequencing Center for Infectious Disease"/>
            <person name="Wu L."/>
            <person name="Ma J."/>
        </authorList>
    </citation>
    <scope>NUCLEOTIDE SEQUENCE [LARGE SCALE GENOMIC DNA]</scope>
    <source>
        <strain evidence="1 2">JCM 14718</strain>
    </source>
</reference>
<accession>A0ABN2IR33</accession>
<sequence>MLFRLAGESMSERDVLVRDPRFAFQVGERSGPDWLSLAATADPLVWLGSRTSPKTEAFLRAAADVLNEPDHRPVGGVATGFRVTPSAETA</sequence>
<dbReference type="Proteomes" id="UP001500618">
    <property type="component" value="Unassembled WGS sequence"/>
</dbReference>
<keyword evidence="2" id="KW-1185">Reference proteome</keyword>
<evidence type="ECO:0000313" key="2">
    <source>
        <dbReference type="Proteomes" id="UP001500618"/>
    </source>
</evidence>
<gene>
    <name evidence="1" type="ORF">GCM10009765_69130</name>
</gene>
<comment type="caution">
    <text evidence="1">The sequence shown here is derived from an EMBL/GenBank/DDBJ whole genome shotgun (WGS) entry which is preliminary data.</text>
</comment>